<dbReference type="Gene3D" id="2.130.10.10">
    <property type="entry name" value="YVTN repeat-like/Quinoprotein amine dehydrogenase"/>
    <property type="match status" value="4"/>
</dbReference>
<feature type="compositionally biased region" description="Polar residues" evidence="4">
    <location>
        <begin position="715"/>
        <end position="732"/>
    </location>
</feature>
<keyword evidence="2" id="KW-0677">Repeat</keyword>
<dbReference type="InterPro" id="IPR036322">
    <property type="entry name" value="WD40_repeat_dom_sf"/>
</dbReference>
<comment type="caution">
    <text evidence="5">The sequence shown here is derived from an EMBL/GenBank/DDBJ whole genome shotgun (WGS) entry which is preliminary data.</text>
</comment>
<dbReference type="PANTHER" id="PTHR44324:SF2">
    <property type="entry name" value="WD REPEAT-CONTAINING PROTEIN 64"/>
    <property type="match status" value="1"/>
</dbReference>
<feature type="region of interest" description="Disordered" evidence="4">
    <location>
        <begin position="1080"/>
        <end position="1132"/>
    </location>
</feature>
<feature type="region of interest" description="Disordered" evidence="4">
    <location>
        <begin position="680"/>
        <end position="783"/>
    </location>
</feature>
<dbReference type="SMART" id="SM00320">
    <property type="entry name" value="WD40"/>
    <property type="match status" value="11"/>
</dbReference>
<feature type="compositionally biased region" description="Basic and acidic residues" evidence="4">
    <location>
        <begin position="750"/>
        <end position="761"/>
    </location>
</feature>
<organism evidence="5 6">
    <name type="scientific">Paralvinella palmiformis</name>
    <dbReference type="NCBI Taxonomy" id="53620"/>
    <lineage>
        <taxon>Eukaryota</taxon>
        <taxon>Metazoa</taxon>
        <taxon>Spiralia</taxon>
        <taxon>Lophotrochozoa</taxon>
        <taxon>Annelida</taxon>
        <taxon>Polychaeta</taxon>
        <taxon>Sedentaria</taxon>
        <taxon>Canalipalpata</taxon>
        <taxon>Terebellida</taxon>
        <taxon>Terebelliformia</taxon>
        <taxon>Alvinellidae</taxon>
        <taxon>Paralvinella</taxon>
    </lineage>
</organism>
<feature type="region of interest" description="Disordered" evidence="4">
    <location>
        <begin position="620"/>
        <end position="640"/>
    </location>
</feature>
<dbReference type="InterPro" id="IPR051242">
    <property type="entry name" value="WD-EF-hand_domain"/>
</dbReference>
<feature type="repeat" description="WD" evidence="3">
    <location>
        <begin position="393"/>
        <end position="434"/>
    </location>
</feature>
<evidence type="ECO:0000256" key="2">
    <source>
        <dbReference type="ARBA" id="ARBA00022737"/>
    </source>
</evidence>
<dbReference type="AlphaFoldDB" id="A0AAD9K2C1"/>
<feature type="repeat" description="WD" evidence="3">
    <location>
        <begin position="438"/>
        <end position="479"/>
    </location>
</feature>
<feature type="repeat" description="WD" evidence="3">
    <location>
        <begin position="304"/>
        <end position="345"/>
    </location>
</feature>
<reference evidence="5" key="1">
    <citation type="journal article" date="2023" name="Mol. Biol. Evol.">
        <title>Third-Generation Sequencing Reveals the Adaptive Role of the Epigenome in Three Deep-Sea Polychaetes.</title>
        <authorList>
            <person name="Perez M."/>
            <person name="Aroh O."/>
            <person name="Sun Y."/>
            <person name="Lan Y."/>
            <person name="Juniper S.K."/>
            <person name="Young C.R."/>
            <person name="Angers B."/>
            <person name="Qian P.Y."/>
        </authorList>
    </citation>
    <scope>NUCLEOTIDE SEQUENCE</scope>
    <source>
        <strain evidence="5">P08H-3</strain>
    </source>
</reference>
<feature type="compositionally biased region" description="Basic and acidic residues" evidence="4">
    <location>
        <begin position="681"/>
        <end position="696"/>
    </location>
</feature>
<feature type="compositionally biased region" description="Polar residues" evidence="4">
    <location>
        <begin position="1102"/>
        <end position="1132"/>
    </location>
</feature>
<gene>
    <name evidence="5" type="ORF">LSH36_94g03011</name>
</gene>
<accession>A0AAD9K2C1</accession>
<keyword evidence="1 3" id="KW-0853">WD repeat</keyword>
<proteinExistence type="predicted"/>
<dbReference type="SUPFAM" id="SSF50978">
    <property type="entry name" value="WD40 repeat-like"/>
    <property type="match status" value="2"/>
</dbReference>
<dbReference type="Proteomes" id="UP001208570">
    <property type="component" value="Unassembled WGS sequence"/>
</dbReference>
<dbReference type="PROSITE" id="PS50082">
    <property type="entry name" value="WD_REPEATS_2"/>
    <property type="match status" value="5"/>
</dbReference>
<feature type="compositionally biased region" description="Basic residues" evidence="4">
    <location>
        <begin position="702"/>
        <end position="714"/>
    </location>
</feature>
<feature type="repeat" description="WD" evidence="3">
    <location>
        <begin position="826"/>
        <end position="859"/>
    </location>
</feature>
<dbReference type="EMBL" id="JAODUP010000094">
    <property type="protein sequence ID" value="KAK2162660.1"/>
    <property type="molecule type" value="Genomic_DNA"/>
</dbReference>
<dbReference type="PROSITE" id="PS50294">
    <property type="entry name" value="WD_REPEATS_REGION"/>
    <property type="match status" value="2"/>
</dbReference>
<feature type="repeat" description="WD" evidence="3">
    <location>
        <begin position="880"/>
        <end position="911"/>
    </location>
</feature>
<dbReference type="PROSITE" id="PS00678">
    <property type="entry name" value="WD_REPEATS_1"/>
    <property type="match status" value="1"/>
</dbReference>
<sequence>MMPGTLRTVRKKKARSYIPSKYVSHDIPLFGYFQTESEEREVTVGEEVNVITVAARWRAGEAAGDRKRRDIVVAISHIPSLDCYLTASQKGTLSVYTSKESAWVTGCDYMPRIKRIIACTERSLCVWDSRAKGKAQSMFFIKPIEHSPQCLTWIPYPTDQHNEDVIIYGDDQGYINLVTLSTKDFTTPQHANRNQRYTSSQCIDPNKLTHPIRRRKLHDNWVLKVKWFPELQCFGSCSSSSTSSFVLEGLDQILNDGDVRGVSISKGVNSFDYCAKANIVATGGVDKVIRVWHPHIFTRPTGKLIGHLFTIVDIVCNEKDQHLISLSTARVIRIWDIHTLTSLQVFTDNEERPGEKRVYAMLFSNKHDHLLTGSSVLDVWPLTRAVQDTMQVPHTHDRPISQILFNTELNQLVTICTESVIRLWEIDTGKEVYHISDAHGPNMEISAVCVDKSGYRMATGACDGSVKVWDLGSGQQIKHKIGRGTDDDLSINGLFYSTVEGERALVIQGWNNKLRVYKDTNEGTDLMLLKDFDDVHYVPNDMNSPTKVQKTPLPELDTSRTSAHITDIFRKNCLLSVHELSCVTSSLPDVFATGCNDGSIILWNIKRSCVDKVLVLPGQENKPPQPILRQKSKSHIFSRGNSRSQLISVDNSKRVNAIRFMIHRVRRLDPKYIKQLTALRSKSEDADELERGERDSSNLAKKTPRLNKLRRSSRRFSTYSQLGQDVSEQEQLTTKETRPEVETLEEDENENRNSEEAKLSTKDPGSVRPVSADSIKKPYEDDEDFDPESRMLVDTYDPVLVSCHSDSFIRFWNMNGDFLREITAVTRRQGSPVTALCTDPDCNILITGDNRGYVTVWDIGDFLKTPKTDDIDLIKQVVCWRAHLTRIVQLEYILSQKAVLSGSTDGSVRIWCPEKGRYVGFFGQQRPFNFPNDNDEDNAETVNNNILPYDITEGPLKPVKTISAKQKMKTSTQQFEYPLMFDNEKWKPFRRSAYIRQQDSRIMDQPTDKKFFGALIKPKPVKQTLDSSTTGEMIQGAVFRALPVYRIQTPARLKTPQFSRQNDDSDMPFVSLSVPTLHHKFTKGGKNMSDRKKSRPRRGSVLVSTGNHGNMSSLAPSDFTQLTSLASSSPRR</sequence>
<protein>
    <submittedName>
        <fullName evidence="5">Uncharacterized protein</fullName>
    </submittedName>
</protein>
<evidence type="ECO:0000256" key="4">
    <source>
        <dbReference type="SAM" id="MobiDB-lite"/>
    </source>
</evidence>
<evidence type="ECO:0000256" key="1">
    <source>
        <dbReference type="ARBA" id="ARBA00022574"/>
    </source>
</evidence>
<evidence type="ECO:0000313" key="5">
    <source>
        <dbReference type="EMBL" id="KAK2162660.1"/>
    </source>
</evidence>
<evidence type="ECO:0000256" key="3">
    <source>
        <dbReference type="PROSITE-ProRule" id="PRU00221"/>
    </source>
</evidence>
<evidence type="ECO:0000313" key="6">
    <source>
        <dbReference type="Proteomes" id="UP001208570"/>
    </source>
</evidence>
<dbReference type="InterPro" id="IPR015943">
    <property type="entry name" value="WD40/YVTN_repeat-like_dom_sf"/>
</dbReference>
<keyword evidence="6" id="KW-1185">Reference proteome</keyword>
<dbReference type="InterPro" id="IPR001680">
    <property type="entry name" value="WD40_rpt"/>
</dbReference>
<dbReference type="PANTHER" id="PTHR44324">
    <property type="entry name" value="WD40 REPEAT DOMAIN 95"/>
    <property type="match status" value="1"/>
</dbReference>
<dbReference type="InterPro" id="IPR019775">
    <property type="entry name" value="WD40_repeat_CS"/>
</dbReference>
<dbReference type="Pfam" id="PF00400">
    <property type="entry name" value="WD40"/>
    <property type="match status" value="3"/>
</dbReference>
<name>A0AAD9K2C1_9ANNE</name>